<keyword evidence="2" id="KW-1185">Reference proteome</keyword>
<evidence type="ECO:0000313" key="1">
    <source>
        <dbReference type="EMBL" id="QCK15180.1"/>
    </source>
</evidence>
<dbReference type="KEGG" id="fpf:DCC35_10690"/>
<evidence type="ECO:0000313" key="2">
    <source>
        <dbReference type="Proteomes" id="UP000298616"/>
    </source>
</evidence>
<proteinExistence type="predicted"/>
<dbReference type="OrthoDB" id="650920at2"/>
<dbReference type="EMBL" id="CP028923">
    <property type="protein sequence ID" value="QCK15180.1"/>
    <property type="molecule type" value="Genomic_DNA"/>
</dbReference>
<accession>A0A4D7JNV3</accession>
<dbReference type="RefSeq" id="WP_137090765.1">
    <property type="nucleotide sequence ID" value="NZ_CP028923.1"/>
</dbReference>
<organism evidence="1 2">
    <name type="scientific">Mangrovivirga cuniculi</name>
    <dbReference type="NCBI Taxonomy" id="2715131"/>
    <lineage>
        <taxon>Bacteria</taxon>
        <taxon>Pseudomonadati</taxon>
        <taxon>Bacteroidota</taxon>
        <taxon>Cytophagia</taxon>
        <taxon>Cytophagales</taxon>
        <taxon>Mangrovivirgaceae</taxon>
        <taxon>Mangrovivirga</taxon>
    </lineage>
</organism>
<dbReference type="Proteomes" id="UP000298616">
    <property type="component" value="Chromosome"/>
</dbReference>
<sequence length="260" mass="29564">MTTDDPIKFVSDLELEFPKQEVNSLEIQDPFSIAFESAQQENEESFMSNKGLISFVSEVEGQNRKDVLNSVLISQLAADKKFPVTDEITSEEMKNWYKEFNRVMRGVGWTIENEEFSKLESSKSVFEMENVILDILGASIGGSALKIVMKTLEAFKGMSNSDNKLIAFEKNTHTMNKGNFQVGLANETNESLSLNLSAFTLSTSKQIKQILFFRSTKDETEVHVYSMKYTLNKEIYKEVRDTVIEKLGNKVQNFVAEIEI</sequence>
<gene>
    <name evidence="1" type="ORF">DCC35_10690</name>
</gene>
<protein>
    <submittedName>
        <fullName evidence="1">Uncharacterized protein</fullName>
    </submittedName>
</protein>
<dbReference type="AlphaFoldDB" id="A0A4D7JNV3"/>
<name>A0A4D7JNV3_9BACT</name>
<reference evidence="1 2" key="1">
    <citation type="submission" date="2018-04" db="EMBL/GenBank/DDBJ databases">
        <title>Complete genome uncultured novel isolate.</title>
        <authorList>
            <person name="Merlino G."/>
        </authorList>
    </citation>
    <scope>NUCLEOTIDE SEQUENCE [LARGE SCALE GENOMIC DNA]</scope>
    <source>
        <strain evidence="2">R1DC9</strain>
    </source>
</reference>